<dbReference type="EMBL" id="JAUSZS010000004">
    <property type="protein sequence ID" value="MDQ0933716.1"/>
    <property type="molecule type" value="Genomic_DNA"/>
</dbReference>
<evidence type="ECO:0000313" key="1">
    <source>
        <dbReference type="EMBL" id="MDQ0933716.1"/>
    </source>
</evidence>
<name>A0ABU0RNZ4_9ACTN</name>
<comment type="caution">
    <text evidence="1">The sequence shown here is derived from an EMBL/GenBank/DDBJ whole genome shotgun (WGS) entry which is preliminary data.</text>
</comment>
<organism evidence="1 2">
    <name type="scientific">Streptomyces turgidiscabies</name>
    <dbReference type="NCBI Taxonomy" id="85558"/>
    <lineage>
        <taxon>Bacteria</taxon>
        <taxon>Bacillati</taxon>
        <taxon>Actinomycetota</taxon>
        <taxon>Actinomycetes</taxon>
        <taxon>Kitasatosporales</taxon>
        <taxon>Streptomycetaceae</taxon>
        <taxon>Streptomyces</taxon>
    </lineage>
</organism>
<proteinExistence type="predicted"/>
<dbReference type="Proteomes" id="UP001223072">
    <property type="component" value="Unassembled WGS sequence"/>
</dbReference>
<keyword evidence="2" id="KW-1185">Reference proteome</keyword>
<gene>
    <name evidence="1" type="ORF">QFZ49_003656</name>
</gene>
<protein>
    <recommendedName>
        <fullName evidence="3">Transposase</fullName>
    </recommendedName>
</protein>
<evidence type="ECO:0000313" key="2">
    <source>
        <dbReference type="Proteomes" id="UP001223072"/>
    </source>
</evidence>
<evidence type="ECO:0008006" key="3">
    <source>
        <dbReference type="Google" id="ProtNLM"/>
    </source>
</evidence>
<sequence>MPRPSARVRRAVSYAARASALRARVAQGADEEGVQRFVVRVSFRQLLQLRYGVVGVAQSQVRLHARACRLAAQGLRAGRGGAVREVGQDRAMPEGEGLGEGACGCRGVGAVQGGLALPYEAFEEVEVDVVLGCGQALTCTSS</sequence>
<reference evidence="1 2" key="1">
    <citation type="submission" date="2023-07" db="EMBL/GenBank/DDBJ databases">
        <title>Comparative genomics of wheat-associated soil bacteria to identify genetic determinants of phenazine resistance.</title>
        <authorList>
            <person name="Mouncey N."/>
        </authorList>
    </citation>
    <scope>NUCLEOTIDE SEQUENCE [LARGE SCALE GENOMIC DNA]</scope>
    <source>
        <strain evidence="1 2">W2I16</strain>
    </source>
</reference>
<accession>A0ABU0RNZ4</accession>